<dbReference type="KEGG" id="hyj:FHG12_15315"/>
<accession>A0A5B8A1W6</accession>
<dbReference type="Proteomes" id="UP000305398">
    <property type="component" value="Chromosome"/>
</dbReference>
<name>A0A5B8A1W6_9BACT</name>
<keyword evidence="3" id="KW-1185">Reference proteome</keyword>
<evidence type="ECO:0000256" key="1">
    <source>
        <dbReference type="SAM" id="SignalP"/>
    </source>
</evidence>
<dbReference type="RefSeq" id="WP_139516555.1">
    <property type="nucleotide sequence ID" value="NZ_CP040896.1"/>
</dbReference>
<reference evidence="2 3" key="1">
    <citation type="submission" date="2019-06" db="EMBL/GenBank/DDBJ databases">
        <authorList>
            <person name="Srinivasan S."/>
        </authorList>
    </citation>
    <scope>NUCLEOTIDE SEQUENCE [LARGE SCALE GENOMIC DNA]</scope>
    <source>
        <strain evidence="2 3">17J68-5</strain>
    </source>
</reference>
<evidence type="ECO:0000313" key="3">
    <source>
        <dbReference type="Proteomes" id="UP000305398"/>
    </source>
</evidence>
<dbReference type="PROSITE" id="PS51257">
    <property type="entry name" value="PROKAR_LIPOPROTEIN"/>
    <property type="match status" value="1"/>
</dbReference>
<dbReference type="EMBL" id="CP040896">
    <property type="protein sequence ID" value="QDA61381.1"/>
    <property type="molecule type" value="Genomic_DNA"/>
</dbReference>
<proteinExistence type="predicted"/>
<gene>
    <name evidence="2" type="ORF">FHG12_15315</name>
</gene>
<feature type="chain" id="PRO_5022852772" evidence="1">
    <location>
        <begin position="21"/>
        <end position="225"/>
    </location>
</feature>
<protein>
    <submittedName>
        <fullName evidence="2">Uncharacterized protein</fullName>
    </submittedName>
</protein>
<organism evidence="2 3">
    <name type="scientific">Hymenobacter jejuensis</name>
    <dbReference type="NCBI Taxonomy" id="2502781"/>
    <lineage>
        <taxon>Bacteria</taxon>
        <taxon>Pseudomonadati</taxon>
        <taxon>Bacteroidota</taxon>
        <taxon>Cytophagia</taxon>
        <taxon>Cytophagales</taxon>
        <taxon>Hymenobacteraceae</taxon>
        <taxon>Hymenobacter</taxon>
    </lineage>
</organism>
<evidence type="ECO:0000313" key="2">
    <source>
        <dbReference type="EMBL" id="QDA61381.1"/>
    </source>
</evidence>
<sequence length="225" mass="25396">MKSIVRGARRVLLLTSVAVAGSCAPATYYLSMQPNQGSGIWQDGHERAMASRDSIQVNMAFVRYDDESLIFDFDIQNQSSKPVLVAPEQFSYSAVNTTLHEGEQYIAYYPGPIKAVNPELKLDKLEMAVAYNLRESNRVMLLASPEYANQTRILHSTVAAQAQTQKEETEKHILRKNTLVPGQGIHGYVYFPRANQADLLRMSLPLRSEPLVIEYKQSRSREPLY</sequence>
<dbReference type="OrthoDB" id="876970at2"/>
<dbReference type="AlphaFoldDB" id="A0A5B8A1W6"/>
<feature type="signal peptide" evidence="1">
    <location>
        <begin position="1"/>
        <end position="20"/>
    </location>
</feature>
<keyword evidence="1" id="KW-0732">Signal</keyword>